<dbReference type="SUPFAM" id="SSF52540">
    <property type="entry name" value="P-loop containing nucleoside triphosphate hydrolases"/>
    <property type="match status" value="1"/>
</dbReference>
<organism evidence="1 2">
    <name type="scientific">Massilia frigida</name>
    <dbReference type="NCBI Taxonomy" id="2609281"/>
    <lineage>
        <taxon>Bacteria</taxon>
        <taxon>Pseudomonadati</taxon>
        <taxon>Pseudomonadota</taxon>
        <taxon>Betaproteobacteria</taxon>
        <taxon>Burkholderiales</taxon>
        <taxon>Oxalobacteraceae</taxon>
        <taxon>Telluria group</taxon>
        <taxon>Massilia</taxon>
    </lineage>
</organism>
<accession>A0ABX0NB24</accession>
<dbReference type="Gene3D" id="3.40.50.300">
    <property type="entry name" value="P-loop containing nucleotide triphosphate hydrolases"/>
    <property type="match status" value="1"/>
</dbReference>
<dbReference type="InterPro" id="IPR008868">
    <property type="entry name" value="TniB"/>
</dbReference>
<evidence type="ECO:0000313" key="1">
    <source>
        <dbReference type="EMBL" id="NHZ78950.1"/>
    </source>
</evidence>
<reference evidence="1 2" key="1">
    <citation type="submission" date="2019-10" db="EMBL/GenBank/DDBJ databases">
        <title>Taxonomy of Antarctic Massilia spp.: description of Massilia rubra sp. nov., Massilia aquatica sp. nov., Massilia mucilaginosa sp. nov., Massilia frigida sp. nov. isolated from streams, lakes and regoliths.</title>
        <authorList>
            <person name="Holochova P."/>
            <person name="Sedlacek I."/>
            <person name="Kralova S."/>
            <person name="Maslanova I."/>
            <person name="Busse H.-J."/>
            <person name="Stankova E."/>
            <person name="Vrbovska V."/>
            <person name="Kovarovic V."/>
            <person name="Bartak M."/>
            <person name="Svec P."/>
            <person name="Pantucek R."/>
        </authorList>
    </citation>
    <scope>NUCLEOTIDE SEQUENCE [LARGE SCALE GENOMIC DNA]</scope>
    <source>
        <strain evidence="1 2">CCM 8695</strain>
    </source>
</reference>
<protein>
    <submittedName>
        <fullName evidence="1">AAA family ATPase</fullName>
    </submittedName>
</protein>
<dbReference type="RefSeq" id="WP_167085934.1">
    <property type="nucleotide sequence ID" value="NZ_WHJG01000005.1"/>
</dbReference>
<keyword evidence="2" id="KW-1185">Reference proteome</keyword>
<dbReference type="EMBL" id="WHJG01000005">
    <property type="protein sequence ID" value="NHZ78950.1"/>
    <property type="molecule type" value="Genomic_DNA"/>
</dbReference>
<dbReference type="Proteomes" id="UP000621455">
    <property type="component" value="Unassembled WGS sequence"/>
</dbReference>
<comment type="caution">
    <text evidence="1">The sequence shown here is derived from an EMBL/GenBank/DDBJ whole genome shotgun (WGS) entry which is preliminary data.</text>
</comment>
<name>A0ABX0NB24_9BURK</name>
<dbReference type="Pfam" id="PF05621">
    <property type="entry name" value="TniB"/>
    <property type="match status" value="1"/>
</dbReference>
<sequence length="304" mass="34291">MSNQSLPAENAYTHLNERARALADKSDDARIYAIREGAWLGYKDAKRIIGRMEELLAYPRITRMPNLLLVAPSFNGKTSILRRFVSEHLPDLDPAGEVTICPVVMVESPPKPDISDFYTRILDALMTPYKPTASVQEKYSQIKRLFRQMDVRMLIVDEIHHLIAGSLNRQQEFRNALKSLGNETMVCIVAAGIEDAYNAFNTDPQMSSRFTPEELPLWRPNNEFGALLATLELRMPLRSPSNLKDPATMLAIHTRSEGTLGDMCDLVKELAVDAIRGKAERITVAQIGALPWIPPSKRKQHKRL</sequence>
<evidence type="ECO:0000313" key="2">
    <source>
        <dbReference type="Proteomes" id="UP000621455"/>
    </source>
</evidence>
<proteinExistence type="predicted"/>
<gene>
    <name evidence="1" type="ORF">F2P44_06620</name>
</gene>
<dbReference type="InterPro" id="IPR027417">
    <property type="entry name" value="P-loop_NTPase"/>
</dbReference>